<protein>
    <recommendedName>
        <fullName evidence="8">Amino acid transporter transmembrane domain-containing protein</fullName>
    </recommendedName>
</protein>
<evidence type="ECO:0000259" key="8">
    <source>
        <dbReference type="Pfam" id="PF01490"/>
    </source>
</evidence>
<evidence type="ECO:0000256" key="4">
    <source>
        <dbReference type="ARBA" id="ARBA00022970"/>
    </source>
</evidence>
<keyword evidence="2" id="KW-0813">Transport</keyword>
<evidence type="ECO:0000256" key="2">
    <source>
        <dbReference type="ARBA" id="ARBA00022448"/>
    </source>
</evidence>
<keyword evidence="10" id="KW-1185">Reference proteome</keyword>
<dbReference type="GO" id="GO:0016020">
    <property type="term" value="C:membrane"/>
    <property type="evidence" value="ECO:0007669"/>
    <property type="project" value="UniProtKB-SubCell"/>
</dbReference>
<dbReference type="PANTHER" id="PTHR22950:SF646">
    <property type="entry name" value="SODIUM-COUPLED NEUTRAL AMINO ACID TRANSPORTER 10-RELATED"/>
    <property type="match status" value="1"/>
</dbReference>
<proteinExistence type="predicted"/>
<evidence type="ECO:0000256" key="6">
    <source>
        <dbReference type="ARBA" id="ARBA00023136"/>
    </source>
</evidence>
<feature type="transmembrane region" description="Helical" evidence="7">
    <location>
        <begin position="232"/>
        <end position="257"/>
    </location>
</feature>
<sequence length="415" mass="45531">MAICMPSAGDLFPHIFNLINSNIGVGLLAMPYCFHECGILLTAIILLLMSVATYFSCVLILKTTHQLKCDSLERAAFKSHGVAGKRIVDLCVIGLLFGMLVGLNVAISDLGSEIFDTLYGGKASLTVRRSVLLFTIFIVLPFCCLRRVVFLSTSSFLAVFLYVTFLLNLLCNYAIPKMQSKQFTFGYFRLWRPQGLVHCVPIIASSVCCQVQVNSIYSSLRNPSVTKMKKILISAVTFIFSCYLFAGLLGYVAFYHGSGAAVAGDMLAMYPEDNRAFHIRVGFLYTVAASIPLILFPLRTALYSLLFKEDLYEEGPLTVQFPPTIPDVYFRYLTLGIIFLSMIASQTTDRVEVILTYTGGLAGGACCYLLPAAIGARALGVRKRSLEMGLMILLLCGLGVLILLSPFLTFLGVDV</sequence>
<comment type="subcellular location">
    <subcellularLocation>
        <location evidence="1">Membrane</location>
        <topology evidence="1">Multi-pass membrane protein</topology>
    </subcellularLocation>
</comment>
<evidence type="ECO:0000313" key="10">
    <source>
        <dbReference type="Proteomes" id="UP000321570"/>
    </source>
</evidence>
<feature type="transmembrane region" description="Helical" evidence="7">
    <location>
        <begin position="127"/>
        <end position="145"/>
    </location>
</feature>
<feature type="transmembrane region" description="Helical" evidence="7">
    <location>
        <begin position="354"/>
        <end position="376"/>
    </location>
</feature>
<feature type="transmembrane region" description="Helical" evidence="7">
    <location>
        <begin position="157"/>
        <end position="175"/>
    </location>
</feature>
<feature type="transmembrane region" description="Helical" evidence="7">
    <location>
        <begin position="12"/>
        <end position="32"/>
    </location>
</feature>
<feature type="transmembrane region" description="Helical" evidence="7">
    <location>
        <begin position="38"/>
        <end position="61"/>
    </location>
</feature>
<keyword evidence="4" id="KW-0029">Amino-acid transport</keyword>
<name>A0A564Z9C0_HYMDI</name>
<feature type="domain" description="Amino acid transporter transmembrane" evidence="8">
    <location>
        <begin position="15"/>
        <end position="404"/>
    </location>
</feature>
<evidence type="ECO:0000313" key="9">
    <source>
        <dbReference type="EMBL" id="VUZ55939.1"/>
    </source>
</evidence>
<reference evidence="9 10" key="1">
    <citation type="submission" date="2019-07" db="EMBL/GenBank/DDBJ databases">
        <authorList>
            <person name="Jastrzebski P J."/>
            <person name="Paukszto L."/>
            <person name="Jastrzebski P J."/>
        </authorList>
    </citation>
    <scope>NUCLEOTIDE SEQUENCE [LARGE SCALE GENOMIC DNA]</scope>
    <source>
        <strain evidence="9 10">WMS-il1</strain>
    </source>
</reference>
<evidence type="ECO:0000256" key="7">
    <source>
        <dbReference type="SAM" id="Phobius"/>
    </source>
</evidence>
<evidence type="ECO:0000256" key="3">
    <source>
        <dbReference type="ARBA" id="ARBA00022692"/>
    </source>
</evidence>
<keyword evidence="6 7" id="KW-0472">Membrane</keyword>
<organism evidence="9 10">
    <name type="scientific">Hymenolepis diminuta</name>
    <name type="common">Rat tapeworm</name>
    <dbReference type="NCBI Taxonomy" id="6216"/>
    <lineage>
        <taxon>Eukaryota</taxon>
        <taxon>Metazoa</taxon>
        <taxon>Spiralia</taxon>
        <taxon>Lophotrochozoa</taxon>
        <taxon>Platyhelminthes</taxon>
        <taxon>Cestoda</taxon>
        <taxon>Eucestoda</taxon>
        <taxon>Cyclophyllidea</taxon>
        <taxon>Hymenolepididae</taxon>
        <taxon>Hymenolepis</taxon>
    </lineage>
</organism>
<dbReference type="InterPro" id="IPR013057">
    <property type="entry name" value="AA_transpt_TM"/>
</dbReference>
<accession>A0A564Z9C0</accession>
<dbReference type="AlphaFoldDB" id="A0A564Z9C0"/>
<keyword evidence="3 7" id="KW-0812">Transmembrane</keyword>
<feature type="transmembrane region" description="Helical" evidence="7">
    <location>
        <begin position="195"/>
        <end position="220"/>
    </location>
</feature>
<dbReference type="EMBL" id="CABIJS010000697">
    <property type="protein sequence ID" value="VUZ55939.1"/>
    <property type="molecule type" value="Genomic_DNA"/>
</dbReference>
<feature type="transmembrane region" description="Helical" evidence="7">
    <location>
        <begin position="329"/>
        <end position="348"/>
    </location>
</feature>
<dbReference type="Pfam" id="PF01490">
    <property type="entry name" value="Aa_trans"/>
    <property type="match status" value="1"/>
</dbReference>
<dbReference type="PANTHER" id="PTHR22950">
    <property type="entry name" value="AMINO ACID TRANSPORTER"/>
    <property type="match status" value="1"/>
</dbReference>
<dbReference type="Proteomes" id="UP000321570">
    <property type="component" value="Unassembled WGS sequence"/>
</dbReference>
<evidence type="ECO:0000256" key="5">
    <source>
        <dbReference type="ARBA" id="ARBA00022989"/>
    </source>
</evidence>
<feature type="transmembrane region" description="Helical" evidence="7">
    <location>
        <begin position="388"/>
        <end position="413"/>
    </location>
</feature>
<keyword evidence="5 7" id="KW-1133">Transmembrane helix</keyword>
<gene>
    <name evidence="9" type="ORF">WMSIL1_LOCUS13606</name>
</gene>
<evidence type="ECO:0000256" key="1">
    <source>
        <dbReference type="ARBA" id="ARBA00004141"/>
    </source>
</evidence>
<dbReference type="GO" id="GO:0015179">
    <property type="term" value="F:L-amino acid transmembrane transporter activity"/>
    <property type="evidence" value="ECO:0007669"/>
    <property type="project" value="TreeGrafter"/>
</dbReference>
<feature type="transmembrane region" description="Helical" evidence="7">
    <location>
        <begin position="277"/>
        <end position="298"/>
    </location>
</feature>
<feature type="transmembrane region" description="Helical" evidence="7">
    <location>
        <begin position="87"/>
        <end position="107"/>
    </location>
</feature>